<sequence>MHITFNLISPPLYSLIILAPLIFFITKAIISNNTSIEMSKPLAHASIVARRSSERGYAEHGGWLKTFHTFSFANYYDHKFNQFGSLRVLNEDRVAARNGFPTHPHRDAEIFSYILSGELTHRDSMIKKGAEGAQGKQFYRMKRGDVQFTTGGTGIAHSEQNESNKPVHFLQIWALPWKYGLKPNYHTRTFDEAAKRQGFVHILSPLAAGPDATAAEEEAAVPKIPETIPIHADFVMGAGIIEPEKTFQWTVGAGDAVTQKKKKRNVYIHLPMTKGGKAKIRLDFRDNAVLEEGDGAFITGVNAGDVLSVESVGEAEAEVVVLDSN</sequence>
<evidence type="ECO:0000313" key="1">
    <source>
        <dbReference type="EMBL" id="RAH40366.1"/>
    </source>
</evidence>
<name>A0ACD1FTV2_9EURO</name>
<keyword evidence="2" id="KW-1185">Reference proteome</keyword>
<protein>
    <submittedName>
        <fullName evidence="1">RmlC-like cupin</fullName>
    </submittedName>
</protein>
<proteinExistence type="predicted"/>
<dbReference type="EMBL" id="KZ825412">
    <property type="protein sequence ID" value="RAH40366.1"/>
    <property type="molecule type" value="Genomic_DNA"/>
</dbReference>
<dbReference type="Proteomes" id="UP000249057">
    <property type="component" value="Unassembled WGS sequence"/>
</dbReference>
<organism evidence="1 2">
    <name type="scientific">Aspergillus brunneoviolaceus CBS 621.78</name>
    <dbReference type="NCBI Taxonomy" id="1450534"/>
    <lineage>
        <taxon>Eukaryota</taxon>
        <taxon>Fungi</taxon>
        <taxon>Dikarya</taxon>
        <taxon>Ascomycota</taxon>
        <taxon>Pezizomycotina</taxon>
        <taxon>Eurotiomycetes</taxon>
        <taxon>Eurotiomycetidae</taxon>
        <taxon>Eurotiales</taxon>
        <taxon>Aspergillaceae</taxon>
        <taxon>Aspergillus</taxon>
        <taxon>Aspergillus subgen. Circumdati</taxon>
    </lineage>
</organism>
<gene>
    <name evidence="1" type="ORF">BO95DRAFT_447996</name>
</gene>
<evidence type="ECO:0000313" key="2">
    <source>
        <dbReference type="Proteomes" id="UP000249057"/>
    </source>
</evidence>
<accession>A0ACD1FTV2</accession>
<reference evidence="1" key="1">
    <citation type="submission" date="2018-02" db="EMBL/GenBank/DDBJ databases">
        <title>The genomes of Aspergillus section Nigri reveals drivers in fungal speciation.</title>
        <authorList>
            <consortium name="DOE Joint Genome Institute"/>
            <person name="Vesth T.C."/>
            <person name="Nybo J."/>
            <person name="Theobald S."/>
            <person name="Brandl J."/>
            <person name="Frisvad J.C."/>
            <person name="Nielsen K.F."/>
            <person name="Lyhne E.K."/>
            <person name="Kogle M.E."/>
            <person name="Kuo A."/>
            <person name="Riley R."/>
            <person name="Clum A."/>
            <person name="Nolan M."/>
            <person name="Lipzen A."/>
            <person name="Salamov A."/>
            <person name="Henrissat B."/>
            <person name="Wiebenga A."/>
            <person name="De vries R.P."/>
            <person name="Grigoriev I.V."/>
            <person name="Mortensen U.H."/>
            <person name="Andersen M.R."/>
            <person name="Baker S.E."/>
        </authorList>
    </citation>
    <scope>NUCLEOTIDE SEQUENCE</scope>
    <source>
        <strain evidence="1">CBS 621.78</strain>
    </source>
</reference>